<dbReference type="Proteomes" id="UP000199437">
    <property type="component" value="Unassembled WGS sequence"/>
</dbReference>
<name>A0A1I0QZY5_9BACT</name>
<evidence type="ECO:0000313" key="2">
    <source>
        <dbReference type="EMBL" id="SEW32747.1"/>
    </source>
</evidence>
<feature type="signal peptide" evidence="1">
    <location>
        <begin position="1"/>
        <end position="21"/>
    </location>
</feature>
<dbReference type="RefSeq" id="WP_139177585.1">
    <property type="nucleotide sequence ID" value="NZ_FOIR01000002.1"/>
</dbReference>
<sequence length="350" mass="40149">MRKYCLILCGVLSLSCKIVMAQEEDGLVDSLLIHSDIFAFEAPAKISLKMDVKAFKKAKYTDKYLPAELSYKLDSINEAVVKQVRIKARGNSRCQKCFFPPIKLNIRKADVKNDYLSETKTIKLVTHCNSALVNKRYLLKEYLAYKLYQVVSPYSFRVRLVQMEYIDTGKRGKNIDTWAFLIEPIGVMAERLDMLNVKSDNLRDELMDRSIMTTLDLFQYMIGNADYSVQGRHNMKVIRSKDVMEQEGVPVPYDFDYSGLVDAGYAVPGDQLGIDSVKERYFLGACKTEAEIEEAVVGLKAKKPELFEVIDAFEYLNSKEKTAMKRYLEEFFSAVEKNSFYNYSILSTCK</sequence>
<feature type="chain" id="PRO_5011560293" evidence="1">
    <location>
        <begin position="22"/>
        <end position="350"/>
    </location>
</feature>
<proteinExistence type="predicted"/>
<dbReference type="EMBL" id="FOIR01000002">
    <property type="protein sequence ID" value="SEW32747.1"/>
    <property type="molecule type" value="Genomic_DNA"/>
</dbReference>
<gene>
    <name evidence="2" type="ORF">SAMN05216290_2908</name>
</gene>
<protein>
    <submittedName>
        <fullName evidence="2">Uncharacterized protein</fullName>
    </submittedName>
</protein>
<evidence type="ECO:0000313" key="3">
    <source>
        <dbReference type="Proteomes" id="UP000199437"/>
    </source>
</evidence>
<evidence type="ECO:0000256" key="1">
    <source>
        <dbReference type="SAM" id="SignalP"/>
    </source>
</evidence>
<reference evidence="3" key="1">
    <citation type="submission" date="2016-10" db="EMBL/GenBank/DDBJ databases">
        <authorList>
            <person name="Varghese N."/>
            <person name="Submissions S."/>
        </authorList>
    </citation>
    <scope>NUCLEOTIDE SEQUENCE [LARGE SCALE GENOMIC DNA]</scope>
    <source>
        <strain evidence="3">CGMCC 1.12402</strain>
    </source>
</reference>
<dbReference type="AlphaFoldDB" id="A0A1I0QZY5"/>
<organism evidence="2 3">
    <name type="scientific">Roseivirga pacifica</name>
    <dbReference type="NCBI Taxonomy" id="1267423"/>
    <lineage>
        <taxon>Bacteria</taxon>
        <taxon>Pseudomonadati</taxon>
        <taxon>Bacteroidota</taxon>
        <taxon>Cytophagia</taxon>
        <taxon>Cytophagales</taxon>
        <taxon>Roseivirgaceae</taxon>
        <taxon>Roseivirga</taxon>
    </lineage>
</organism>
<keyword evidence="1" id="KW-0732">Signal</keyword>
<keyword evidence="3" id="KW-1185">Reference proteome</keyword>
<dbReference type="GeneID" id="99987593"/>
<dbReference type="OrthoDB" id="662693at2"/>
<accession>A0A1I0QZY5</accession>
<dbReference type="PROSITE" id="PS51257">
    <property type="entry name" value="PROKAR_LIPOPROTEIN"/>
    <property type="match status" value="1"/>
</dbReference>